<dbReference type="InterPro" id="IPR019847">
    <property type="entry name" value="Gliding_motility_assoc_GldN"/>
</dbReference>
<evidence type="ECO:0000313" key="3">
    <source>
        <dbReference type="EMBL" id="MDO7873351.1"/>
    </source>
</evidence>
<keyword evidence="4" id="KW-1185">Reference proteome</keyword>
<dbReference type="NCBIfam" id="TIGR03523">
    <property type="entry name" value="GldN"/>
    <property type="match status" value="1"/>
</dbReference>
<dbReference type="RefSeq" id="WP_305004667.1">
    <property type="nucleotide sequence ID" value="NZ_JAUQSY010000001.1"/>
</dbReference>
<feature type="region of interest" description="Disordered" evidence="1">
    <location>
        <begin position="124"/>
        <end position="151"/>
    </location>
</feature>
<organism evidence="3 4">
    <name type="scientific">Hymenobacter aranciens</name>
    <dbReference type="NCBI Taxonomy" id="3063996"/>
    <lineage>
        <taxon>Bacteria</taxon>
        <taxon>Pseudomonadati</taxon>
        <taxon>Bacteroidota</taxon>
        <taxon>Cytophagia</taxon>
        <taxon>Cytophagales</taxon>
        <taxon>Hymenobacteraceae</taxon>
        <taxon>Hymenobacter</taxon>
    </lineage>
</organism>
<keyword evidence="2" id="KW-0732">Signal</keyword>
<evidence type="ECO:0000256" key="2">
    <source>
        <dbReference type="SAM" id="SignalP"/>
    </source>
</evidence>
<evidence type="ECO:0000256" key="1">
    <source>
        <dbReference type="SAM" id="MobiDB-lite"/>
    </source>
</evidence>
<dbReference type="Pfam" id="PF19841">
    <property type="entry name" value="GldN"/>
    <property type="match status" value="1"/>
</dbReference>
<name>A0ABT9B505_9BACT</name>
<comment type="caution">
    <text evidence="3">The sequence shown here is derived from an EMBL/GenBank/DDBJ whole genome shotgun (WGS) entry which is preliminary data.</text>
</comment>
<proteinExistence type="predicted"/>
<evidence type="ECO:0000313" key="4">
    <source>
        <dbReference type="Proteomes" id="UP001176429"/>
    </source>
</evidence>
<feature type="compositionally biased region" description="Basic and acidic residues" evidence="1">
    <location>
        <begin position="141"/>
        <end position="151"/>
    </location>
</feature>
<feature type="signal peptide" evidence="2">
    <location>
        <begin position="1"/>
        <end position="22"/>
    </location>
</feature>
<protein>
    <submittedName>
        <fullName evidence="3">Gliding motility protein GldN</fullName>
    </submittedName>
</protein>
<feature type="chain" id="PRO_5045409076" evidence="2">
    <location>
        <begin position="23"/>
        <end position="314"/>
    </location>
</feature>
<accession>A0ABT9B505</accession>
<reference evidence="3" key="1">
    <citation type="submission" date="2023-07" db="EMBL/GenBank/DDBJ databases">
        <authorList>
            <person name="Kim M.K."/>
        </authorList>
    </citation>
    <scope>NUCLEOTIDE SEQUENCE</scope>
    <source>
        <strain evidence="3">ASUV-10-1</strain>
    </source>
</reference>
<gene>
    <name evidence="3" type="primary">gldN</name>
    <name evidence="3" type="ORF">Q5H93_01315</name>
</gene>
<sequence length="314" mass="35373">MRPIHSFAALSAGVLFALAATAQPGAETAYTVNSTGSVKNISNSDQLFRKSIWRMMDLREKQNQPMFSQGREISRVLIEAVKHGELQAYQNDSLTSTFTIKQVVANMSFAEGGDGRSQAEIDADISSDDSDNWEQASRRQPRLDGRGRPMRDRSGQILYETVANARPVKPKASSYEYRYKDLYQLELKEALVFDKKKSRMVHDIQTLTLFVPSAAPGNESGIEKPIATFKYADLVRVFRQHPEVAVWFNAQNDAQHKNLADAFELGLFHSYITKISNPRNERLADTYGSEQQGVLAAQQSAADLVEYEYNLWSY</sequence>
<dbReference type="EMBL" id="JAUQSY010000001">
    <property type="protein sequence ID" value="MDO7873351.1"/>
    <property type="molecule type" value="Genomic_DNA"/>
</dbReference>
<dbReference type="Proteomes" id="UP001176429">
    <property type="component" value="Unassembled WGS sequence"/>
</dbReference>